<accession>A0A2B7Y2Y1</accession>
<dbReference type="SMART" id="SM00014">
    <property type="entry name" value="acidPPc"/>
    <property type="match status" value="1"/>
</dbReference>
<dbReference type="Gene3D" id="1.20.144.10">
    <property type="entry name" value="Phosphatidic acid phosphatase type 2/haloperoxidase"/>
    <property type="match status" value="1"/>
</dbReference>
<evidence type="ECO:0000256" key="9">
    <source>
        <dbReference type="SAM" id="Phobius"/>
    </source>
</evidence>
<keyword evidence="12" id="KW-1185">Reference proteome</keyword>
<dbReference type="STRING" id="1447875.A0A2B7Y2Y1"/>
<evidence type="ECO:0000313" key="12">
    <source>
        <dbReference type="Proteomes" id="UP000223968"/>
    </source>
</evidence>
<keyword evidence="6 9" id="KW-0472">Membrane</keyword>
<dbReference type="AlphaFoldDB" id="A0A2B7Y2Y1"/>
<dbReference type="InterPro" id="IPR000326">
    <property type="entry name" value="PAP2/HPO"/>
</dbReference>
<feature type="transmembrane region" description="Helical" evidence="9">
    <location>
        <begin position="166"/>
        <end position="185"/>
    </location>
</feature>
<feature type="region of interest" description="Disordered" evidence="8">
    <location>
        <begin position="394"/>
        <end position="453"/>
    </location>
</feature>
<feature type="transmembrane region" description="Helical" evidence="9">
    <location>
        <begin position="59"/>
        <end position="82"/>
    </location>
</feature>
<sequence>MSKKKEEPDAGLRSLNHYQQKLPKWRYKLRTATLPLVRWETPYLAWFQERVRTPSLDSWFAITANLGTHTFYMIMLPILFWCGYTKVGRGMVHLLASGVFFSGFIKDGFCLPRPLSPPLNRITMSGSAALEYGFPSTHATNAVSVVVYALYLLNSPDSTISPVTNILFQILLGIYAVSIVVGRLYCGMHGFFDVIIGSLLGALLGFVQCSYGKVFDDMLFSGTLNVVFTVVVVILALIRIHPEPADSCPCFDDSVAFAGVMMGAEFGNWHFAQTSYAWSDPYPATVPYDLGKLGLFKTIIRILLGVVIVFLWREIMKPSLHRLLPPVFRVIERMGLNLPRRFFTLASEYERVPGQLKDDDVIPNVSEIPSILTSIRHPRRRAVSVGPQSEADAYETLAYREKRRRESTSSDKSRSVSGRRLPTTVENERSRDTSPKVQRLGANSNSLSPMRSPRKLDEYENMMGTGTPVYGSENSTNVDGTNVVVNATNNLEYQLGAEDEKEMFSKIARPRVRYDVEVVTKLIVYSGIAWLSVEGNPILFKILGLSP</sequence>
<evidence type="ECO:0000256" key="1">
    <source>
        <dbReference type="ARBA" id="ARBA00004477"/>
    </source>
</evidence>
<protein>
    <recommendedName>
        <fullName evidence="10">Phosphatidic acid phosphatase type 2/haloperoxidase domain-containing protein</fullName>
    </recommendedName>
</protein>
<proteinExistence type="inferred from homology"/>
<evidence type="ECO:0000259" key="10">
    <source>
        <dbReference type="SMART" id="SM00014"/>
    </source>
</evidence>
<evidence type="ECO:0000256" key="2">
    <source>
        <dbReference type="ARBA" id="ARBA00022692"/>
    </source>
</evidence>
<dbReference type="CDD" id="cd03388">
    <property type="entry name" value="PAP2_SPPase1"/>
    <property type="match status" value="1"/>
</dbReference>
<keyword evidence="4" id="KW-0256">Endoplasmic reticulum</keyword>
<dbReference type="EMBL" id="PDNB01000004">
    <property type="protein sequence ID" value="PGH18444.1"/>
    <property type="molecule type" value="Genomic_DNA"/>
</dbReference>
<evidence type="ECO:0000256" key="6">
    <source>
        <dbReference type="ARBA" id="ARBA00023136"/>
    </source>
</evidence>
<evidence type="ECO:0000256" key="8">
    <source>
        <dbReference type="SAM" id="MobiDB-lite"/>
    </source>
</evidence>
<feature type="domain" description="Phosphatidic acid phosphatase type 2/haloperoxidase" evidence="10">
    <location>
        <begin position="88"/>
        <end position="209"/>
    </location>
</feature>
<dbReference type="PANTHER" id="PTHR14969">
    <property type="entry name" value="SPHINGOSINE-1-PHOSPHATE PHOSPHOHYDROLASE"/>
    <property type="match status" value="1"/>
</dbReference>
<dbReference type="OrthoDB" id="301434at2759"/>
<evidence type="ECO:0000256" key="4">
    <source>
        <dbReference type="ARBA" id="ARBA00022824"/>
    </source>
</evidence>
<keyword evidence="5 9" id="KW-1133">Transmembrane helix</keyword>
<organism evidence="11 12">
    <name type="scientific">Helicocarpus griseus UAMH5409</name>
    <dbReference type="NCBI Taxonomy" id="1447875"/>
    <lineage>
        <taxon>Eukaryota</taxon>
        <taxon>Fungi</taxon>
        <taxon>Dikarya</taxon>
        <taxon>Ascomycota</taxon>
        <taxon>Pezizomycotina</taxon>
        <taxon>Eurotiomycetes</taxon>
        <taxon>Eurotiomycetidae</taxon>
        <taxon>Onygenales</taxon>
        <taxon>Ajellomycetaceae</taxon>
        <taxon>Helicocarpus</taxon>
    </lineage>
</organism>
<evidence type="ECO:0000256" key="3">
    <source>
        <dbReference type="ARBA" id="ARBA00022801"/>
    </source>
</evidence>
<evidence type="ECO:0000256" key="7">
    <source>
        <dbReference type="ARBA" id="ARBA00038324"/>
    </source>
</evidence>
<name>A0A2B7Y2Y1_9EURO</name>
<dbReference type="GO" id="GO:0042392">
    <property type="term" value="F:sphingosine-1-phosphate phosphatase activity"/>
    <property type="evidence" value="ECO:0007669"/>
    <property type="project" value="TreeGrafter"/>
</dbReference>
<evidence type="ECO:0000313" key="11">
    <source>
        <dbReference type="EMBL" id="PGH18444.1"/>
    </source>
</evidence>
<evidence type="ECO:0000256" key="5">
    <source>
        <dbReference type="ARBA" id="ARBA00022989"/>
    </source>
</evidence>
<dbReference type="Pfam" id="PF01569">
    <property type="entry name" value="PAP2"/>
    <property type="match status" value="1"/>
</dbReference>
<dbReference type="GO" id="GO:0005789">
    <property type="term" value="C:endoplasmic reticulum membrane"/>
    <property type="evidence" value="ECO:0007669"/>
    <property type="project" value="UniProtKB-SubCell"/>
</dbReference>
<comment type="similarity">
    <text evidence="7">Belongs to the type 2 lipid phosphate phosphatase family.</text>
</comment>
<dbReference type="InterPro" id="IPR036938">
    <property type="entry name" value="PAP2/HPO_sf"/>
</dbReference>
<dbReference type="PANTHER" id="PTHR14969:SF28">
    <property type="entry name" value="DIHYDROSPHINGOSINE 1-PHOSPHATE PHOSPHATASE LCB3-RELATED"/>
    <property type="match status" value="1"/>
</dbReference>
<feature type="transmembrane region" description="Helical" evidence="9">
    <location>
        <begin position="293"/>
        <end position="312"/>
    </location>
</feature>
<comment type="subcellular location">
    <subcellularLocation>
        <location evidence="1">Endoplasmic reticulum membrane</location>
        <topology evidence="1">Multi-pass membrane protein</topology>
    </subcellularLocation>
</comment>
<gene>
    <name evidence="11" type="ORF">AJ79_00514</name>
</gene>
<feature type="compositionally biased region" description="Basic and acidic residues" evidence="8">
    <location>
        <begin position="398"/>
        <end position="414"/>
    </location>
</feature>
<dbReference type="SUPFAM" id="SSF48317">
    <property type="entry name" value="Acid phosphatase/Vanadium-dependent haloperoxidase"/>
    <property type="match status" value="1"/>
</dbReference>
<feature type="transmembrane region" description="Helical" evidence="9">
    <location>
        <begin position="191"/>
        <end position="211"/>
    </location>
</feature>
<keyword evidence="3" id="KW-0378">Hydrolase</keyword>
<feature type="transmembrane region" description="Helical" evidence="9">
    <location>
        <begin position="218"/>
        <end position="238"/>
    </location>
</feature>
<keyword evidence="2 9" id="KW-0812">Transmembrane</keyword>
<reference evidence="11 12" key="1">
    <citation type="submission" date="2017-10" db="EMBL/GenBank/DDBJ databases">
        <title>Comparative genomics in systemic dimorphic fungi from Ajellomycetaceae.</title>
        <authorList>
            <person name="Munoz J.F."/>
            <person name="Mcewen J.G."/>
            <person name="Clay O.K."/>
            <person name="Cuomo C.A."/>
        </authorList>
    </citation>
    <scope>NUCLEOTIDE SEQUENCE [LARGE SCALE GENOMIC DNA]</scope>
    <source>
        <strain evidence="11 12">UAMH5409</strain>
    </source>
</reference>
<comment type="caution">
    <text evidence="11">The sequence shown here is derived from an EMBL/GenBank/DDBJ whole genome shotgun (WGS) entry which is preliminary data.</text>
</comment>
<dbReference type="Proteomes" id="UP000223968">
    <property type="component" value="Unassembled WGS sequence"/>
</dbReference>
<feature type="transmembrane region" description="Helical" evidence="9">
    <location>
        <begin position="135"/>
        <end position="154"/>
    </location>
</feature>